<dbReference type="Pfam" id="PF13560">
    <property type="entry name" value="HTH_31"/>
    <property type="match status" value="1"/>
</dbReference>
<feature type="domain" description="HTH cro/C1-type" evidence="2">
    <location>
        <begin position="37"/>
        <end position="98"/>
    </location>
</feature>
<dbReference type="InterPro" id="IPR011990">
    <property type="entry name" value="TPR-like_helical_dom_sf"/>
</dbReference>
<reference evidence="3 4" key="1">
    <citation type="submission" date="2024-09" db="EMBL/GenBank/DDBJ databases">
        <authorList>
            <person name="Sun Q."/>
            <person name="Mori K."/>
        </authorList>
    </citation>
    <scope>NUCLEOTIDE SEQUENCE [LARGE SCALE GENOMIC DNA]</scope>
    <source>
        <strain evidence="3 4">TBRC 3947</strain>
    </source>
</reference>
<dbReference type="SUPFAM" id="SSF47413">
    <property type="entry name" value="lambda repressor-like DNA-binding domains"/>
    <property type="match status" value="1"/>
</dbReference>
<sequence>MTHPKGLRLAVSEGRTAQDPGGTPSPSTAPGSLGALLAALRLARGWSQLRVAEQLTAAAGLHTVSRHEVSRWERGERVPGDFWLGWLAVVLDVPGGELTVAAEGSRRGPARRTAPAPPPVAGQADLLQLAHAWLADPAGSFGRGARAGGAVPTPRSAGSPDRPARPGGRPLRSGEPAVRRGERRPDPAPPGRAGARDLSHLDLLAAWLAGTPGGAVAAGGRRGDPADAVAATVAALRRQDDLVGGADLAGPAGRELGAALGPPEGAPVSRRLLGLVAEAAQLTGWLAADAGDAEGALTAYRTALAAAAGAGDRPLAAHVLGSASHLLAGQGDPRGALLLARTGLAGARRSAPATLRALLLHRVAFAAALCGERRAAHTALGQAATAAARRDPAHDPSWLYWLDEAELAALTGRCLAALGRPLRAEPLLTAAVRRTGQPRTTALYGAWLARVCLDLGEVERAGEVAGTALLDAVRSGSARAAAEVTGVRSRLAAHRDVPEVRRYAELASACRPYLPEVARSESHRALEIRSD</sequence>
<evidence type="ECO:0000259" key="2">
    <source>
        <dbReference type="PROSITE" id="PS50943"/>
    </source>
</evidence>
<name>A0ABV6M583_9ACTN</name>
<dbReference type="Gene3D" id="1.10.260.40">
    <property type="entry name" value="lambda repressor-like DNA-binding domains"/>
    <property type="match status" value="1"/>
</dbReference>
<comment type="caution">
    <text evidence="3">The sequence shown here is derived from an EMBL/GenBank/DDBJ whole genome shotgun (WGS) entry which is preliminary data.</text>
</comment>
<dbReference type="Proteomes" id="UP001589867">
    <property type="component" value="Unassembled WGS sequence"/>
</dbReference>
<dbReference type="SUPFAM" id="SSF48452">
    <property type="entry name" value="TPR-like"/>
    <property type="match status" value="1"/>
</dbReference>
<dbReference type="InterPro" id="IPR010982">
    <property type="entry name" value="Lambda_DNA-bd_dom_sf"/>
</dbReference>
<dbReference type="RefSeq" id="WP_377252537.1">
    <property type="nucleotide sequence ID" value="NZ_JBHLUH010000036.1"/>
</dbReference>
<protein>
    <submittedName>
        <fullName evidence="3">Helix-turn-helix domain-containing protein</fullName>
    </submittedName>
</protein>
<dbReference type="Gene3D" id="1.25.40.10">
    <property type="entry name" value="Tetratricopeptide repeat domain"/>
    <property type="match status" value="1"/>
</dbReference>
<gene>
    <name evidence="3" type="ORF">ACFFIA_18280</name>
</gene>
<keyword evidence="4" id="KW-1185">Reference proteome</keyword>
<accession>A0ABV6M583</accession>
<evidence type="ECO:0000313" key="3">
    <source>
        <dbReference type="EMBL" id="MFC0529608.1"/>
    </source>
</evidence>
<feature type="compositionally biased region" description="Basic and acidic residues" evidence="1">
    <location>
        <begin position="177"/>
        <end position="186"/>
    </location>
</feature>
<evidence type="ECO:0000256" key="1">
    <source>
        <dbReference type="SAM" id="MobiDB-lite"/>
    </source>
</evidence>
<organism evidence="3 4">
    <name type="scientific">Phytohabitans kaempferiae</name>
    <dbReference type="NCBI Taxonomy" id="1620943"/>
    <lineage>
        <taxon>Bacteria</taxon>
        <taxon>Bacillati</taxon>
        <taxon>Actinomycetota</taxon>
        <taxon>Actinomycetes</taxon>
        <taxon>Micromonosporales</taxon>
        <taxon>Micromonosporaceae</taxon>
    </lineage>
</organism>
<dbReference type="EMBL" id="JBHLUH010000036">
    <property type="protein sequence ID" value="MFC0529608.1"/>
    <property type="molecule type" value="Genomic_DNA"/>
</dbReference>
<evidence type="ECO:0000313" key="4">
    <source>
        <dbReference type="Proteomes" id="UP001589867"/>
    </source>
</evidence>
<dbReference type="InterPro" id="IPR001387">
    <property type="entry name" value="Cro/C1-type_HTH"/>
</dbReference>
<feature type="region of interest" description="Disordered" evidence="1">
    <location>
        <begin position="102"/>
        <end position="121"/>
    </location>
</feature>
<dbReference type="PROSITE" id="PS50943">
    <property type="entry name" value="HTH_CROC1"/>
    <property type="match status" value="1"/>
</dbReference>
<feature type="region of interest" description="Disordered" evidence="1">
    <location>
        <begin position="144"/>
        <end position="195"/>
    </location>
</feature>
<proteinExistence type="predicted"/>